<feature type="domain" description="DRBM" evidence="5">
    <location>
        <begin position="193"/>
        <end position="261"/>
    </location>
</feature>
<dbReference type="Proteomes" id="UP000694523">
    <property type="component" value="Unplaced"/>
</dbReference>
<keyword evidence="7" id="KW-1185">Reference proteome</keyword>
<reference evidence="6" key="1">
    <citation type="submission" date="2025-08" db="UniProtKB">
        <authorList>
            <consortium name="Ensembl"/>
        </authorList>
    </citation>
    <scope>IDENTIFICATION</scope>
</reference>
<dbReference type="GO" id="GO:0003725">
    <property type="term" value="F:double-stranded RNA binding"/>
    <property type="evidence" value="ECO:0007669"/>
    <property type="project" value="InterPro"/>
</dbReference>
<sequence length="534" mass="60915">MASGSEYVVKLIEYAQRERLEVPQYKDLGSSGPPPHIFKQCVHFNGTDFPEGVGKSKKEAKQNAAKNACEIIFKEHQRPDQFPSEPSTNQSLEETNFISKISGYCQQHSYSLSYIEVKKEGPSHIPLFYYKLVIDKKDYPEAQGKTIKEAKQKATQMAWSVLQEQLGMDSKGSDESVTEDQIPITNQSLEETNFISKISGYCQQHSYSLSYIEVKKEGPSHIPLFYYKLVIDKKDYPEAQGKTIKEAKQKAAQMAWSVLQEQLGMDSKGSDESVTEDQIPITNQSLEETNFIPKISGYCQQHSYSLSYIEVKKEGPSHNPLFYYKLVIDKKDYPEAQGKNIKEAKQKAAQRAWSDITKHLSVDSKLSDDSSKSDESERSVRHGQSSSEESWMSSNSTVSPNVLDADMKRETGNGWRQSQFDSFEALGDGGFGWVFKARKKDLDKFFAIKEIKARDLKKSLHEAQVLADLLHTNIVRYYNSWLENTGYRWPNSQVLFIQMELCDGGTLRSWIYEKNKESMGMSRRNQSLQIAQQI</sequence>
<dbReference type="PROSITE" id="PS50137">
    <property type="entry name" value="DS_RBD"/>
    <property type="match status" value="4"/>
</dbReference>
<dbReference type="InterPro" id="IPR014720">
    <property type="entry name" value="dsRBD_dom"/>
</dbReference>
<dbReference type="GO" id="GO:0004672">
    <property type="term" value="F:protein kinase activity"/>
    <property type="evidence" value="ECO:0007669"/>
    <property type="project" value="InterPro"/>
</dbReference>
<dbReference type="Ensembl" id="ENSNMLT00000015199.1">
    <property type="protein sequence ID" value="ENSNMLP00000013509.1"/>
    <property type="gene ID" value="ENSNMLG00000008994.1"/>
</dbReference>
<dbReference type="SMART" id="SM00358">
    <property type="entry name" value="DSRM"/>
    <property type="match status" value="4"/>
</dbReference>
<name>A0A8C6T202_9GOBI</name>
<dbReference type="Pfam" id="PF00035">
    <property type="entry name" value="dsrm"/>
    <property type="match status" value="4"/>
</dbReference>
<feature type="domain" description="DRBM" evidence="5">
    <location>
        <begin position="290"/>
        <end position="358"/>
    </location>
</feature>
<accession>A0A8C6T202</accession>
<dbReference type="GO" id="GO:0005634">
    <property type="term" value="C:nucleus"/>
    <property type="evidence" value="ECO:0007669"/>
    <property type="project" value="TreeGrafter"/>
</dbReference>
<feature type="domain" description="Protein kinase" evidence="4">
    <location>
        <begin position="420"/>
        <end position="534"/>
    </location>
</feature>
<evidence type="ECO:0000313" key="7">
    <source>
        <dbReference type="Proteomes" id="UP000694523"/>
    </source>
</evidence>
<dbReference type="PANTHER" id="PTHR46205">
    <property type="entry name" value="LOQUACIOUS, ISOFORM B"/>
    <property type="match status" value="1"/>
</dbReference>
<organism evidence="6 7">
    <name type="scientific">Neogobius melanostomus</name>
    <name type="common">round goby</name>
    <dbReference type="NCBI Taxonomy" id="47308"/>
    <lineage>
        <taxon>Eukaryota</taxon>
        <taxon>Metazoa</taxon>
        <taxon>Chordata</taxon>
        <taxon>Craniata</taxon>
        <taxon>Vertebrata</taxon>
        <taxon>Euteleostomi</taxon>
        <taxon>Actinopterygii</taxon>
        <taxon>Neopterygii</taxon>
        <taxon>Teleostei</taxon>
        <taxon>Neoteleostei</taxon>
        <taxon>Acanthomorphata</taxon>
        <taxon>Gobiaria</taxon>
        <taxon>Gobiiformes</taxon>
        <taxon>Gobioidei</taxon>
        <taxon>Gobiidae</taxon>
        <taxon>Benthophilinae</taxon>
        <taxon>Neogobiini</taxon>
        <taxon>Neogobius</taxon>
    </lineage>
</organism>
<dbReference type="InterPro" id="IPR000719">
    <property type="entry name" value="Prot_kinase_dom"/>
</dbReference>
<feature type="compositionally biased region" description="Low complexity" evidence="3">
    <location>
        <begin position="385"/>
        <end position="398"/>
    </location>
</feature>
<evidence type="ECO:0000256" key="3">
    <source>
        <dbReference type="SAM" id="MobiDB-lite"/>
    </source>
</evidence>
<proteinExistence type="predicted"/>
<evidence type="ECO:0000256" key="1">
    <source>
        <dbReference type="ARBA" id="ARBA00022884"/>
    </source>
</evidence>
<dbReference type="InterPro" id="IPR011009">
    <property type="entry name" value="Kinase-like_dom_sf"/>
</dbReference>
<evidence type="ECO:0000259" key="5">
    <source>
        <dbReference type="PROSITE" id="PS50137"/>
    </source>
</evidence>
<feature type="domain" description="DRBM" evidence="5">
    <location>
        <begin position="6"/>
        <end position="74"/>
    </location>
</feature>
<feature type="region of interest" description="Disordered" evidence="3">
    <location>
        <begin position="364"/>
        <end position="398"/>
    </location>
</feature>
<dbReference type="Gene3D" id="3.30.200.20">
    <property type="entry name" value="Phosphorylase Kinase, domain 1"/>
    <property type="match status" value="1"/>
</dbReference>
<dbReference type="GO" id="GO:0070920">
    <property type="term" value="P:regulation of regulatory ncRNA processing"/>
    <property type="evidence" value="ECO:0007669"/>
    <property type="project" value="TreeGrafter"/>
</dbReference>
<dbReference type="SUPFAM" id="SSF54768">
    <property type="entry name" value="dsRNA-binding domain-like"/>
    <property type="match status" value="4"/>
</dbReference>
<evidence type="ECO:0000256" key="2">
    <source>
        <dbReference type="PROSITE-ProRule" id="PRU00266"/>
    </source>
</evidence>
<reference evidence="6" key="2">
    <citation type="submission" date="2025-09" db="UniProtKB">
        <authorList>
            <consortium name="Ensembl"/>
        </authorList>
    </citation>
    <scope>IDENTIFICATION</scope>
</reference>
<dbReference type="GO" id="GO:0016442">
    <property type="term" value="C:RISC complex"/>
    <property type="evidence" value="ECO:0007669"/>
    <property type="project" value="TreeGrafter"/>
</dbReference>
<dbReference type="SUPFAM" id="SSF56112">
    <property type="entry name" value="Protein kinase-like (PK-like)"/>
    <property type="match status" value="1"/>
</dbReference>
<dbReference type="GO" id="GO:0035197">
    <property type="term" value="F:siRNA binding"/>
    <property type="evidence" value="ECO:0007669"/>
    <property type="project" value="TreeGrafter"/>
</dbReference>
<dbReference type="InterPro" id="IPR051247">
    <property type="entry name" value="RLC_Component"/>
</dbReference>
<dbReference type="Pfam" id="PF00069">
    <property type="entry name" value="Pkinase"/>
    <property type="match status" value="1"/>
</dbReference>
<dbReference type="GO" id="GO:0070578">
    <property type="term" value="C:RISC-loading complex"/>
    <property type="evidence" value="ECO:0007669"/>
    <property type="project" value="TreeGrafter"/>
</dbReference>
<dbReference type="GO" id="GO:0030422">
    <property type="term" value="P:siRNA processing"/>
    <property type="evidence" value="ECO:0007669"/>
    <property type="project" value="TreeGrafter"/>
</dbReference>
<feature type="compositionally biased region" description="Basic and acidic residues" evidence="3">
    <location>
        <begin position="364"/>
        <end position="380"/>
    </location>
</feature>
<feature type="domain" description="DRBM" evidence="5">
    <location>
        <begin position="96"/>
        <end position="164"/>
    </location>
</feature>
<dbReference type="PROSITE" id="PS50011">
    <property type="entry name" value="PROTEIN_KINASE_DOM"/>
    <property type="match status" value="1"/>
</dbReference>
<dbReference type="AlphaFoldDB" id="A0A8C6T202"/>
<dbReference type="PANTHER" id="PTHR46205:SF3">
    <property type="entry name" value="LOQUACIOUS, ISOFORM B"/>
    <property type="match status" value="1"/>
</dbReference>
<protein>
    <submittedName>
        <fullName evidence="6">Uncharacterized protein</fullName>
    </submittedName>
</protein>
<dbReference type="GO" id="GO:0005737">
    <property type="term" value="C:cytoplasm"/>
    <property type="evidence" value="ECO:0007669"/>
    <property type="project" value="TreeGrafter"/>
</dbReference>
<dbReference type="Gene3D" id="3.30.160.20">
    <property type="match status" value="4"/>
</dbReference>
<evidence type="ECO:0000313" key="6">
    <source>
        <dbReference type="Ensembl" id="ENSNMLP00000013509.1"/>
    </source>
</evidence>
<dbReference type="CDD" id="cd19903">
    <property type="entry name" value="DSRM_EIF2AK2_rpt1"/>
    <property type="match status" value="2"/>
</dbReference>
<dbReference type="InterPro" id="IPR044452">
    <property type="entry name" value="EIF2AK2_DSRM_1"/>
</dbReference>
<keyword evidence="1 2" id="KW-0694">RNA-binding</keyword>
<evidence type="ECO:0000259" key="4">
    <source>
        <dbReference type="PROSITE" id="PS50011"/>
    </source>
</evidence>
<dbReference type="GO" id="GO:0005524">
    <property type="term" value="F:ATP binding"/>
    <property type="evidence" value="ECO:0007669"/>
    <property type="project" value="InterPro"/>
</dbReference>